<feature type="non-terminal residue" evidence="2">
    <location>
        <position position="380"/>
    </location>
</feature>
<dbReference type="AlphaFoldDB" id="A0A9P8IG50"/>
<sequence length="380" mass="42452">MLSGYPLAWSITPTSANNGAPYYSRGWGVLCLDPRSFKPTSGLKETFGCDPVPRYDKNVNLWDAMWDITRSREDVTDSSIWHPSYSMHGDGEVMFVPIADNLPLVYDGDDDDDDEGDDGESEFPYWEIVPQASENQDEMDHDADEQEHATPYAIHDAGEAETLAIIYATLSNIYDNDNTLMEDFSSAIQQPNPLPGHQPQAGGPSMTRDFADQLLKPHPSTPLNQSVDPQDDPDFPVLYSTERHICLLQTPTLRASTVCCEALEQNIPPHLHWFDLDSRLNMIAQIPDLSLAVVGSQSGRVALLSLTTSPATIPDERYAFRLEAILPFKSQERDRLRPDRLLVGLAVAPIQGREFTVDQEAMTDMSARLGGRSRSEAWRR</sequence>
<dbReference type="InterPro" id="IPR014839">
    <property type="entry name" value="Crt10"/>
</dbReference>
<evidence type="ECO:0000256" key="1">
    <source>
        <dbReference type="SAM" id="MobiDB-lite"/>
    </source>
</evidence>
<reference evidence="2" key="1">
    <citation type="submission" date="2021-03" db="EMBL/GenBank/DDBJ databases">
        <title>Comparative genomics and phylogenomic investigation of the class Geoglossomycetes provide insights into ecological specialization and systematics.</title>
        <authorList>
            <person name="Melie T."/>
            <person name="Pirro S."/>
            <person name="Miller A.N."/>
            <person name="Quandt A."/>
        </authorList>
    </citation>
    <scope>NUCLEOTIDE SEQUENCE</scope>
    <source>
        <strain evidence="2">CAQ_001_2017</strain>
    </source>
</reference>
<accession>A0A9P8IG50</accession>
<gene>
    <name evidence="2" type="ORF">GP486_007059</name>
</gene>
<dbReference type="EMBL" id="JAGHQM010001812">
    <property type="protein sequence ID" value="KAH0551725.1"/>
    <property type="molecule type" value="Genomic_DNA"/>
</dbReference>
<evidence type="ECO:0000313" key="2">
    <source>
        <dbReference type="EMBL" id="KAH0551725.1"/>
    </source>
</evidence>
<name>A0A9P8IG50_9PEZI</name>
<organism evidence="2 3">
    <name type="scientific">Trichoglossum hirsutum</name>
    <dbReference type="NCBI Taxonomy" id="265104"/>
    <lineage>
        <taxon>Eukaryota</taxon>
        <taxon>Fungi</taxon>
        <taxon>Dikarya</taxon>
        <taxon>Ascomycota</taxon>
        <taxon>Pezizomycotina</taxon>
        <taxon>Geoglossomycetes</taxon>
        <taxon>Geoglossales</taxon>
        <taxon>Geoglossaceae</taxon>
        <taxon>Trichoglossum</taxon>
    </lineage>
</organism>
<protein>
    <submittedName>
        <fullName evidence="2">Uncharacterized protein</fullName>
    </submittedName>
</protein>
<feature type="region of interest" description="Disordered" evidence="1">
    <location>
        <begin position="188"/>
        <end position="234"/>
    </location>
</feature>
<proteinExistence type="predicted"/>
<keyword evidence="3" id="KW-1185">Reference proteome</keyword>
<comment type="caution">
    <text evidence="2">The sequence shown here is derived from an EMBL/GenBank/DDBJ whole genome shotgun (WGS) entry which is preliminary data.</text>
</comment>
<evidence type="ECO:0000313" key="3">
    <source>
        <dbReference type="Proteomes" id="UP000750711"/>
    </source>
</evidence>
<dbReference type="Proteomes" id="UP000750711">
    <property type="component" value="Unassembled WGS sequence"/>
</dbReference>
<dbReference type="Pfam" id="PF08728">
    <property type="entry name" value="CRT10"/>
    <property type="match status" value="1"/>
</dbReference>